<keyword evidence="2" id="KW-0238">DNA-binding</keyword>
<dbReference type="Pfam" id="PF13411">
    <property type="entry name" value="MerR_1"/>
    <property type="match status" value="1"/>
</dbReference>
<dbReference type="InterPro" id="IPR009061">
    <property type="entry name" value="DNA-bd_dom_put_sf"/>
</dbReference>
<dbReference type="InterPro" id="IPR047057">
    <property type="entry name" value="MerR_fam"/>
</dbReference>
<dbReference type="PROSITE" id="PS00552">
    <property type="entry name" value="HTH_MERR_1"/>
    <property type="match status" value="1"/>
</dbReference>
<dbReference type="SMART" id="SM00422">
    <property type="entry name" value="HTH_MERR"/>
    <property type="match status" value="1"/>
</dbReference>
<protein>
    <submittedName>
        <fullName evidence="5">Transcriptional regulator, MerR family</fullName>
    </submittedName>
</protein>
<keyword evidence="6" id="KW-1185">Reference proteome</keyword>
<dbReference type="PANTHER" id="PTHR30204:SF94">
    <property type="entry name" value="HEAVY METAL-DEPENDENT TRANSCRIPTIONAL REGULATOR HI_0293-RELATED"/>
    <property type="match status" value="1"/>
</dbReference>
<gene>
    <name evidence="5" type="ORF">YBN1229_v1_1816</name>
</gene>
<evidence type="ECO:0000313" key="5">
    <source>
        <dbReference type="EMBL" id="CPR18672.1"/>
    </source>
</evidence>
<keyword evidence="3" id="KW-0804">Transcription</keyword>
<name>A0A0D6JEI6_9HYPH</name>
<dbReference type="KEGG" id="fiy:BN1229_v1_1816"/>
<organism evidence="5 6">
    <name type="scientific">Candidatus Filomicrobium marinum</name>
    <dbReference type="NCBI Taxonomy" id="1608628"/>
    <lineage>
        <taxon>Bacteria</taxon>
        <taxon>Pseudomonadati</taxon>
        <taxon>Pseudomonadota</taxon>
        <taxon>Alphaproteobacteria</taxon>
        <taxon>Hyphomicrobiales</taxon>
        <taxon>Hyphomicrobiaceae</taxon>
        <taxon>Filomicrobium</taxon>
    </lineage>
</organism>
<accession>A0A0D6JEI6</accession>
<dbReference type="GO" id="GO:0003677">
    <property type="term" value="F:DNA binding"/>
    <property type="evidence" value="ECO:0007669"/>
    <property type="project" value="UniProtKB-KW"/>
</dbReference>
<dbReference type="AlphaFoldDB" id="A0A0D6JEI6"/>
<dbReference type="PANTHER" id="PTHR30204">
    <property type="entry name" value="REDOX-CYCLING DRUG-SENSING TRANSCRIPTIONAL ACTIVATOR SOXR"/>
    <property type="match status" value="1"/>
</dbReference>
<evidence type="ECO:0000259" key="4">
    <source>
        <dbReference type="PROSITE" id="PS50937"/>
    </source>
</evidence>
<dbReference type="PRINTS" id="PR00040">
    <property type="entry name" value="HTHMERR"/>
</dbReference>
<sequence>MKKDISIGALSSRAGVKVPTIRYYEEIGLLPEPTRTESNRRIYDEQSVDRLCFIRHARELGFEIETIREMLALADKPQRSCARVDALARGHLKVIDSRIERLTALKHEVEGMIRSCSRGRIAECRIIEVLTHPG</sequence>
<dbReference type="Proteomes" id="UP000033187">
    <property type="component" value="Chromosome 1"/>
</dbReference>
<dbReference type="PROSITE" id="PS50937">
    <property type="entry name" value="HTH_MERR_2"/>
    <property type="match status" value="1"/>
</dbReference>
<evidence type="ECO:0000313" key="6">
    <source>
        <dbReference type="Proteomes" id="UP000033187"/>
    </source>
</evidence>
<dbReference type="CDD" id="cd04785">
    <property type="entry name" value="HTH_CadR-PbrR-like"/>
    <property type="match status" value="1"/>
</dbReference>
<dbReference type="OrthoDB" id="9802944at2"/>
<dbReference type="GO" id="GO:0003700">
    <property type="term" value="F:DNA-binding transcription factor activity"/>
    <property type="evidence" value="ECO:0007669"/>
    <property type="project" value="InterPro"/>
</dbReference>
<proteinExistence type="predicted"/>
<dbReference type="KEGG" id="fil:BN1229_v1_1813"/>
<dbReference type="SUPFAM" id="SSF46955">
    <property type="entry name" value="Putative DNA-binding domain"/>
    <property type="match status" value="1"/>
</dbReference>
<evidence type="ECO:0000256" key="3">
    <source>
        <dbReference type="ARBA" id="ARBA00023163"/>
    </source>
</evidence>
<dbReference type="InterPro" id="IPR000551">
    <property type="entry name" value="MerR-type_HTH_dom"/>
</dbReference>
<dbReference type="Gene3D" id="1.10.1660.10">
    <property type="match status" value="1"/>
</dbReference>
<dbReference type="EMBL" id="LN829119">
    <property type="protein sequence ID" value="CPR18672.1"/>
    <property type="molecule type" value="Genomic_DNA"/>
</dbReference>
<dbReference type="RefSeq" id="WP_046477956.1">
    <property type="nucleotide sequence ID" value="NZ_LN829118.1"/>
</dbReference>
<reference evidence="6" key="1">
    <citation type="submission" date="2015-02" db="EMBL/GenBank/DDBJ databases">
        <authorList>
            <person name="Chooi Y.-H."/>
        </authorList>
    </citation>
    <scope>NUCLEOTIDE SEQUENCE [LARGE SCALE GENOMIC DNA]</scope>
    <source>
        <strain evidence="6">strain Y</strain>
    </source>
</reference>
<evidence type="ECO:0000256" key="1">
    <source>
        <dbReference type="ARBA" id="ARBA00023015"/>
    </source>
</evidence>
<keyword evidence="1" id="KW-0805">Transcription regulation</keyword>
<feature type="domain" description="HTH merR-type" evidence="4">
    <location>
        <begin position="4"/>
        <end position="73"/>
    </location>
</feature>
<evidence type="ECO:0000256" key="2">
    <source>
        <dbReference type="ARBA" id="ARBA00023125"/>
    </source>
</evidence>